<accession>A0A239GEE2</accession>
<dbReference type="AlphaFoldDB" id="A0A239GEE2"/>
<evidence type="ECO:0000256" key="6">
    <source>
        <dbReference type="ARBA" id="ARBA00023136"/>
    </source>
</evidence>
<feature type="transmembrane region" description="Helical" evidence="8">
    <location>
        <begin position="38"/>
        <end position="57"/>
    </location>
</feature>
<name>A0A239GEE2_9FIRM</name>
<keyword evidence="6 8" id="KW-0472">Membrane</keyword>
<feature type="transmembrane region" description="Helical" evidence="8">
    <location>
        <begin position="212"/>
        <end position="235"/>
    </location>
</feature>
<dbReference type="Proteomes" id="UP000198304">
    <property type="component" value="Unassembled WGS sequence"/>
</dbReference>
<dbReference type="OrthoDB" id="9794287at2"/>
<organism evidence="10 11">
    <name type="scientific">Anaerovirgula multivorans</name>
    <dbReference type="NCBI Taxonomy" id="312168"/>
    <lineage>
        <taxon>Bacteria</taxon>
        <taxon>Bacillati</taxon>
        <taxon>Bacillota</taxon>
        <taxon>Clostridia</taxon>
        <taxon>Peptostreptococcales</taxon>
        <taxon>Natronincolaceae</taxon>
        <taxon>Anaerovirgula</taxon>
    </lineage>
</organism>
<evidence type="ECO:0000256" key="8">
    <source>
        <dbReference type="SAM" id="Phobius"/>
    </source>
</evidence>
<dbReference type="SUPFAM" id="SSF103481">
    <property type="entry name" value="Multidrug resistance efflux transporter EmrE"/>
    <property type="match status" value="2"/>
</dbReference>
<feature type="transmembrane region" description="Helical" evidence="8">
    <location>
        <begin position="104"/>
        <end position="123"/>
    </location>
</feature>
<evidence type="ECO:0000256" key="7">
    <source>
        <dbReference type="SAM" id="MobiDB-lite"/>
    </source>
</evidence>
<proteinExistence type="inferred from homology"/>
<evidence type="ECO:0000313" key="11">
    <source>
        <dbReference type="Proteomes" id="UP000198304"/>
    </source>
</evidence>
<reference evidence="10 11" key="1">
    <citation type="submission" date="2017-06" db="EMBL/GenBank/DDBJ databases">
        <authorList>
            <person name="Kim H.J."/>
            <person name="Triplett B.A."/>
        </authorList>
    </citation>
    <scope>NUCLEOTIDE SEQUENCE [LARGE SCALE GENOMIC DNA]</scope>
    <source>
        <strain evidence="10 11">SCA</strain>
    </source>
</reference>
<feature type="transmembrane region" description="Helical" evidence="8">
    <location>
        <begin position="153"/>
        <end position="172"/>
    </location>
</feature>
<keyword evidence="3" id="KW-1003">Cell membrane</keyword>
<feature type="transmembrane region" description="Helical" evidence="8">
    <location>
        <begin position="77"/>
        <end position="98"/>
    </location>
</feature>
<comment type="similarity">
    <text evidence="2">Belongs to the EamA transporter family.</text>
</comment>
<sequence>MIKSKQYIAIIQAILAAALFGISAPISKLLLETISPMLMAALLYLGAGIGMLFISLVKNTKKNKQKEAKIGRKELPFTIGMIVLDIAAPMFLMIGLTMTTASNASLLNNFEIVVTSLIALFIFKEAIGKRLWLAIFFITISSIILSVADFSSFSFSIGSIFVLLACICWGFENNCTRMMSLKDPMQIVVVKGLGSGLGALIIALLNKEYASNVLYIFIALILGFFAYGLSIFFYVTAQRELGAARTSAYYAVAPFIGVGLSLLMYNEAITWNFVMAAILMVFGTYYAAVEKHNHKHIHKMIIHEHRHNHSEGHHNHTHEGFTSGEHSHEHTHEAVEHEHDHTPDIHHAHSH</sequence>
<dbReference type="PANTHER" id="PTHR42920:SF11">
    <property type="entry name" value="INNER MEMBRANE PROTEIN YTFF"/>
    <property type="match status" value="1"/>
</dbReference>
<dbReference type="InterPro" id="IPR051258">
    <property type="entry name" value="Diverse_Substrate_Transporter"/>
</dbReference>
<feature type="region of interest" description="Disordered" evidence="7">
    <location>
        <begin position="308"/>
        <end position="351"/>
    </location>
</feature>
<dbReference type="RefSeq" id="WP_089283823.1">
    <property type="nucleotide sequence ID" value="NZ_FZOJ01000016.1"/>
</dbReference>
<feature type="transmembrane region" description="Helical" evidence="8">
    <location>
        <begin position="184"/>
        <end position="206"/>
    </location>
</feature>
<evidence type="ECO:0000259" key="9">
    <source>
        <dbReference type="Pfam" id="PF00892"/>
    </source>
</evidence>
<feature type="compositionally biased region" description="Basic and acidic residues" evidence="7">
    <location>
        <begin position="309"/>
        <end position="351"/>
    </location>
</feature>
<feature type="transmembrane region" description="Helical" evidence="8">
    <location>
        <begin position="130"/>
        <end position="147"/>
    </location>
</feature>
<comment type="subcellular location">
    <subcellularLocation>
        <location evidence="1">Cell membrane</location>
        <topology evidence="1">Multi-pass membrane protein</topology>
    </subcellularLocation>
</comment>
<dbReference type="Pfam" id="PF00892">
    <property type="entry name" value="EamA"/>
    <property type="match status" value="2"/>
</dbReference>
<keyword evidence="4 8" id="KW-0812">Transmembrane</keyword>
<dbReference type="EMBL" id="FZOJ01000016">
    <property type="protein sequence ID" value="SNS67676.1"/>
    <property type="molecule type" value="Genomic_DNA"/>
</dbReference>
<feature type="domain" description="EamA" evidence="9">
    <location>
        <begin position="157"/>
        <end position="286"/>
    </location>
</feature>
<feature type="transmembrane region" description="Helical" evidence="8">
    <location>
        <begin position="7"/>
        <end position="26"/>
    </location>
</feature>
<protein>
    <submittedName>
        <fullName evidence="10">Permease of the drug/metabolite transporter (DMT) superfamily</fullName>
    </submittedName>
</protein>
<evidence type="ECO:0000256" key="5">
    <source>
        <dbReference type="ARBA" id="ARBA00022989"/>
    </source>
</evidence>
<dbReference type="InterPro" id="IPR037185">
    <property type="entry name" value="EmrE-like"/>
</dbReference>
<dbReference type="InterPro" id="IPR000620">
    <property type="entry name" value="EamA_dom"/>
</dbReference>
<dbReference type="GO" id="GO:0005886">
    <property type="term" value="C:plasma membrane"/>
    <property type="evidence" value="ECO:0007669"/>
    <property type="project" value="UniProtKB-SubCell"/>
</dbReference>
<feature type="transmembrane region" description="Helical" evidence="8">
    <location>
        <begin position="271"/>
        <end position="289"/>
    </location>
</feature>
<gene>
    <name evidence="10" type="ORF">SAMN05446037_101680</name>
</gene>
<feature type="transmembrane region" description="Helical" evidence="8">
    <location>
        <begin position="247"/>
        <end position="265"/>
    </location>
</feature>
<evidence type="ECO:0000256" key="1">
    <source>
        <dbReference type="ARBA" id="ARBA00004651"/>
    </source>
</evidence>
<evidence type="ECO:0000256" key="4">
    <source>
        <dbReference type="ARBA" id="ARBA00022692"/>
    </source>
</evidence>
<evidence type="ECO:0000256" key="2">
    <source>
        <dbReference type="ARBA" id="ARBA00007362"/>
    </source>
</evidence>
<evidence type="ECO:0000313" key="10">
    <source>
        <dbReference type="EMBL" id="SNS67676.1"/>
    </source>
</evidence>
<keyword evidence="11" id="KW-1185">Reference proteome</keyword>
<keyword evidence="5 8" id="KW-1133">Transmembrane helix</keyword>
<evidence type="ECO:0000256" key="3">
    <source>
        <dbReference type="ARBA" id="ARBA00022475"/>
    </source>
</evidence>
<feature type="domain" description="EamA" evidence="9">
    <location>
        <begin position="8"/>
        <end position="146"/>
    </location>
</feature>
<dbReference type="PANTHER" id="PTHR42920">
    <property type="entry name" value="OS03G0707200 PROTEIN-RELATED"/>
    <property type="match status" value="1"/>
</dbReference>